<dbReference type="AlphaFoldDB" id="A0A9K3ISU6"/>
<accession>A0A9K3ISU6</accession>
<dbReference type="Gramene" id="mRNA:HanXRQr2_Chr06g0257301">
    <property type="protein sequence ID" value="CDS:HanXRQr2_Chr06g0257301.1"/>
    <property type="gene ID" value="HanXRQr2_Chr06g0257301"/>
</dbReference>
<keyword evidence="2" id="KW-1185">Reference proteome</keyword>
<gene>
    <name evidence="1" type="ORF">HanXRQr2_Chr06g0257301</name>
</gene>
<proteinExistence type="predicted"/>
<dbReference type="Proteomes" id="UP000215914">
    <property type="component" value="Unassembled WGS sequence"/>
</dbReference>
<dbReference type="EMBL" id="MNCJ02000321">
    <property type="protein sequence ID" value="KAF5802242.1"/>
    <property type="molecule type" value="Genomic_DNA"/>
</dbReference>
<evidence type="ECO:0000313" key="2">
    <source>
        <dbReference type="Proteomes" id="UP000215914"/>
    </source>
</evidence>
<sequence length="65" mass="7598">MEQLQTRIPLQPLLSYITHLSIRVNCYRNPSAIPNKINLSPSNMKSFGNKDQYANNCFKRAERSW</sequence>
<evidence type="ECO:0000313" key="1">
    <source>
        <dbReference type="EMBL" id="KAF5802242.1"/>
    </source>
</evidence>
<organism evidence="1 2">
    <name type="scientific">Helianthus annuus</name>
    <name type="common">Common sunflower</name>
    <dbReference type="NCBI Taxonomy" id="4232"/>
    <lineage>
        <taxon>Eukaryota</taxon>
        <taxon>Viridiplantae</taxon>
        <taxon>Streptophyta</taxon>
        <taxon>Embryophyta</taxon>
        <taxon>Tracheophyta</taxon>
        <taxon>Spermatophyta</taxon>
        <taxon>Magnoliopsida</taxon>
        <taxon>eudicotyledons</taxon>
        <taxon>Gunneridae</taxon>
        <taxon>Pentapetalae</taxon>
        <taxon>asterids</taxon>
        <taxon>campanulids</taxon>
        <taxon>Asterales</taxon>
        <taxon>Asteraceae</taxon>
        <taxon>Asteroideae</taxon>
        <taxon>Heliantheae alliance</taxon>
        <taxon>Heliantheae</taxon>
        <taxon>Helianthus</taxon>
    </lineage>
</organism>
<comment type="caution">
    <text evidence="1">The sequence shown here is derived from an EMBL/GenBank/DDBJ whole genome shotgun (WGS) entry which is preliminary data.</text>
</comment>
<reference evidence="1" key="2">
    <citation type="submission" date="2020-06" db="EMBL/GenBank/DDBJ databases">
        <title>Helianthus annuus Genome sequencing and assembly Release 2.</title>
        <authorList>
            <person name="Gouzy J."/>
            <person name="Langlade N."/>
            <person name="Munos S."/>
        </authorList>
    </citation>
    <scope>NUCLEOTIDE SEQUENCE</scope>
    <source>
        <tissue evidence="1">Leaves</tissue>
    </source>
</reference>
<name>A0A9K3ISU6_HELAN</name>
<protein>
    <submittedName>
        <fullName evidence="1">Uncharacterized protein</fullName>
    </submittedName>
</protein>
<reference evidence="1" key="1">
    <citation type="journal article" date="2017" name="Nature">
        <title>The sunflower genome provides insights into oil metabolism, flowering and Asterid evolution.</title>
        <authorList>
            <person name="Badouin H."/>
            <person name="Gouzy J."/>
            <person name="Grassa C.J."/>
            <person name="Murat F."/>
            <person name="Staton S.E."/>
            <person name="Cottret L."/>
            <person name="Lelandais-Briere C."/>
            <person name="Owens G.L."/>
            <person name="Carrere S."/>
            <person name="Mayjonade B."/>
            <person name="Legrand L."/>
            <person name="Gill N."/>
            <person name="Kane N.C."/>
            <person name="Bowers J.E."/>
            <person name="Hubner S."/>
            <person name="Bellec A."/>
            <person name="Berard A."/>
            <person name="Berges H."/>
            <person name="Blanchet N."/>
            <person name="Boniface M.C."/>
            <person name="Brunel D."/>
            <person name="Catrice O."/>
            <person name="Chaidir N."/>
            <person name="Claudel C."/>
            <person name="Donnadieu C."/>
            <person name="Faraut T."/>
            <person name="Fievet G."/>
            <person name="Helmstetter N."/>
            <person name="King M."/>
            <person name="Knapp S.J."/>
            <person name="Lai Z."/>
            <person name="Le Paslier M.C."/>
            <person name="Lippi Y."/>
            <person name="Lorenzon L."/>
            <person name="Mandel J.R."/>
            <person name="Marage G."/>
            <person name="Marchand G."/>
            <person name="Marquand E."/>
            <person name="Bret-Mestries E."/>
            <person name="Morien E."/>
            <person name="Nambeesan S."/>
            <person name="Nguyen T."/>
            <person name="Pegot-Espagnet P."/>
            <person name="Pouilly N."/>
            <person name="Raftis F."/>
            <person name="Sallet E."/>
            <person name="Schiex T."/>
            <person name="Thomas J."/>
            <person name="Vandecasteele C."/>
            <person name="Vares D."/>
            <person name="Vear F."/>
            <person name="Vautrin S."/>
            <person name="Crespi M."/>
            <person name="Mangin B."/>
            <person name="Burke J.M."/>
            <person name="Salse J."/>
            <person name="Munos S."/>
            <person name="Vincourt P."/>
            <person name="Rieseberg L.H."/>
            <person name="Langlade N.B."/>
        </authorList>
    </citation>
    <scope>NUCLEOTIDE SEQUENCE</scope>
    <source>
        <tissue evidence="1">Leaves</tissue>
    </source>
</reference>